<dbReference type="Proteomes" id="UP000093226">
    <property type="component" value="Unassembled WGS sequence"/>
</dbReference>
<dbReference type="NCBIfam" id="TIGR02436">
    <property type="entry name" value="four helix bundle protein"/>
    <property type="match status" value="1"/>
</dbReference>
<evidence type="ECO:0000313" key="1">
    <source>
        <dbReference type="EMBL" id="GEL10436.1"/>
    </source>
</evidence>
<dbReference type="EMBL" id="BJVF01000001">
    <property type="protein sequence ID" value="GEL10436.1"/>
    <property type="molecule type" value="Genomic_DNA"/>
</dbReference>
<gene>
    <name evidence="2" type="ORF">FBGL_09230</name>
    <name evidence="1" type="ORF">FGL01_11750</name>
    <name evidence="3" type="ORF">SAMN05192550_0524</name>
</gene>
<reference evidence="2" key="2">
    <citation type="submission" date="2016-03" db="EMBL/GenBank/DDBJ databases">
        <authorList>
            <person name="Ploux O."/>
        </authorList>
    </citation>
    <scope>NUCLEOTIDE SEQUENCE</scope>
    <source>
        <strain evidence="2">NBRC 105008</strain>
    </source>
</reference>
<dbReference type="NCBIfam" id="NF008911">
    <property type="entry name" value="PRK12275.1-2"/>
    <property type="match status" value="1"/>
</dbReference>
<reference evidence="1 6" key="4">
    <citation type="submission" date="2019-07" db="EMBL/GenBank/DDBJ databases">
        <title>Whole genome shotgun sequence of Flavobacterium glycines NBRC 105008.</title>
        <authorList>
            <person name="Hosoyama A."/>
            <person name="Uohara A."/>
            <person name="Ohji S."/>
            <person name="Ichikawa N."/>
        </authorList>
    </citation>
    <scope>NUCLEOTIDE SEQUENCE [LARGE SCALE GENOMIC DNA]</scope>
    <source>
        <strain evidence="1 6">NBRC 105008</strain>
    </source>
</reference>
<evidence type="ECO:0000313" key="5">
    <source>
        <dbReference type="Proteomes" id="UP000182367"/>
    </source>
</evidence>
<dbReference type="InterPro" id="IPR012657">
    <property type="entry name" value="23S_rRNA-intervening_sequence"/>
</dbReference>
<dbReference type="RefSeq" id="WP_066327998.1">
    <property type="nucleotide sequence ID" value="NZ_BJVF01000001.1"/>
</dbReference>
<evidence type="ECO:0000313" key="6">
    <source>
        <dbReference type="Proteomes" id="UP000321579"/>
    </source>
</evidence>
<dbReference type="STRING" id="551990.SAMN05192550_0524"/>
<dbReference type="Proteomes" id="UP000321579">
    <property type="component" value="Unassembled WGS sequence"/>
</dbReference>
<evidence type="ECO:0000313" key="4">
    <source>
        <dbReference type="Proteomes" id="UP000093226"/>
    </source>
</evidence>
<keyword evidence="5" id="KW-1185">Reference proteome</keyword>
<evidence type="ECO:0000313" key="3">
    <source>
        <dbReference type="EMBL" id="SDI68147.1"/>
    </source>
</evidence>
<sequence>MKDYKNFTVWQKSHQLTLDVYKILNTFPKEELFGLTSQMKRSASSIPTNIAEGCGRNSDKDFARFLIIAFGSANELEYQFILSTDLSFISKESSEKLLSQIEEIKKMLNSLISKLNN</sequence>
<dbReference type="AlphaFoldDB" id="A0A1B9DNZ8"/>
<comment type="caution">
    <text evidence="2">The sequence shown here is derived from an EMBL/GenBank/DDBJ whole genome shotgun (WGS) entry which is preliminary data.</text>
</comment>
<dbReference type="SUPFAM" id="SSF158446">
    <property type="entry name" value="IVS-encoded protein-like"/>
    <property type="match status" value="1"/>
</dbReference>
<dbReference type="EMBL" id="LVEO01000018">
    <property type="protein sequence ID" value="OCB71417.1"/>
    <property type="molecule type" value="Genomic_DNA"/>
</dbReference>
<dbReference type="Proteomes" id="UP000182367">
    <property type="component" value="Unassembled WGS sequence"/>
</dbReference>
<dbReference type="InterPro" id="IPR036583">
    <property type="entry name" value="23S_rRNA_IVS_sf"/>
</dbReference>
<reference evidence="3 5" key="3">
    <citation type="submission" date="2016-10" db="EMBL/GenBank/DDBJ databases">
        <authorList>
            <person name="Varghese N."/>
            <person name="Submissions S."/>
        </authorList>
    </citation>
    <scope>NUCLEOTIDE SEQUENCE [LARGE SCALE GENOMIC DNA]</scope>
    <source>
        <strain evidence="3 5">Gm-149</strain>
    </source>
</reference>
<accession>A0A1B9DNZ8</accession>
<protein>
    <submittedName>
        <fullName evidence="2">Four helix bundle protein</fullName>
    </submittedName>
</protein>
<name>A0A1B9DNZ8_9FLAO</name>
<organism evidence="2 4">
    <name type="scientific">Flavobacterium glycines</name>
    <dbReference type="NCBI Taxonomy" id="551990"/>
    <lineage>
        <taxon>Bacteria</taxon>
        <taxon>Pseudomonadati</taxon>
        <taxon>Bacteroidota</taxon>
        <taxon>Flavobacteriia</taxon>
        <taxon>Flavobacteriales</taxon>
        <taxon>Flavobacteriaceae</taxon>
        <taxon>Flavobacterium</taxon>
    </lineage>
</organism>
<proteinExistence type="predicted"/>
<dbReference type="Pfam" id="PF05635">
    <property type="entry name" value="23S_rRNA_IVP"/>
    <property type="match status" value="1"/>
</dbReference>
<dbReference type="PANTHER" id="PTHR38471:SF2">
    <property type="entry name" value="FOUR HELIX BUNDLE PROTEIN"/>
    <property type="match status" value="1"/>
</dbReference>
<reference evidence="4" key="1">
    <citation type="submission" date="2016-03" db="EMBL/GenBank/DDBJ databases">
        <title>Draft genome sequence of Paenibacillus glacialis DSM 22343.</title>
        <authorList>
            <person name="Shin S.-K."/>
            <person name="Yi H."/>
        </authorList>
    </citation>
    <scope>NUCLEOTIDE SEQUENCE [LARGE SCALE GENOMIC DNA]</scope>
    <source>
        <strain evidence="4">NBRC 105008</strain>
    </source>
</reference>
<dbReference type="PANTHER" id="PTHR38471">
    <property type="entry name" value="FOUR HELIX BUNDLE PROTEIN"/>
    <property type="match status" value="1"/>
</dbReference>
<dbReference type="OrthoDB" id="9811959at2"/>
<dbReference type="Gene3D" id="1.20.1440.60">
    <property type="entry name" value="23S rRNA-intervening sequence"/>
    <property type="match status" value="1"/>
</dbReference>
<dbReference type="CDD" id="cd16377">
    <property type="entry name" value="23S_rRNA_IVP_like"/>
    <property type="match status" value="1"/>
</dbReference>
<dbReference type="EMBL" id="FNEO01000001">
    <property type="protein sequence ID" value="SDI68147.1"/>
    <property type="molecule type" value="Genomic_DNA"/>
</dbReference>
<evidence type="ECO:0000313" key="2">
    <source>
        <dbReference type="EMBL" id="OCB71417.1"/>
    </source>
</evidence>